<dbReference type="Pfam" id="PF07943">
    <property type="entry name" value="PBP5_C"/>
    <property type="match status" value="1"/>
</dbReference>
<keyword evidence="8" id="KW-0378">Hydrolase</keyword>
<comment type="similarity">
    <text evidence="3 13">Belongs to the peptidase S11 family.</text>
</comment>
<keyword evidence="7 14" id="KW-0732">Signal</keyword>
<evidence type="ECO:0000256" key="5">
    <source>
        <dbReference type="ARBA" id="ARBA00022645"/>
    </source>
</evidence>
<dbReference type="SMART" id="SM00936">
    <property type="entry name" value="PBP5_C"/>
    <property type="match status" value="1"/>
</dbReference>
<evidence type="ECO:0000256" key="7">
    <source>
        <dbReference type="ARBA" id="ARBA00022729"/>
    </source>
</evidence>
<evidence type="ECO:0000256" key="14">
    <source>
        <dbReference type="SAM" id="SignalP"/>
    </source>
</evidence>
<evidence type="ECO:0000256" key="10">
    <source>
        <dbReference type="ARBA" id="ARBA00022984"/>
    </source>
</evidence>
<dbReference type="GO" id="GO:0008360">
    <property type="term" value="P:regulation of cell shape"/>
    <property type="evidence" value="ECO:0007669"/>
    <property type="project" value="UniProtKB-KW"/>
</dbReference>
<keyword evidence="6" id="KW-0645">Protease</keyword>
<evidence type="ECO:0000256" key="12">
    <source>
        <dbReference type="ARBA" id="ARBA00034000"/>
    </source>
</evidence>
<gene>
    <name evidence="16" type="ORF">BI364_12775</name>
</gene>
<dbReference type="AlphaFoldDB" id="A0A1D8IQJ0"/>
<proteinExistence type="inferred from homology"/>
<dbReference type="SUPFAM" id="SSF56601">
    <property type="entry name" value="beta-lactamase/transpeptidase-like"/>
    <property type="match status" value="1"/>
</dbReference>
<dbReference type="InterPro" id="IPR018044">
    <property type="entry name" value="Peptidase_S11"/>
</dbReference>
<evidence type="ECO:0000259" key="15">
    <source>
        <dbReference type="SMART" id="SM00936"/>
    </source>
</evidence>
<sequence length="396" mass="42449">MSPPPLRLLTCLALLAIAGTSHAAAPIPDTPPSVSLLIPPAPRLNTGGYALLDATNGQLLATQNPNHSVSPAASTKLMLAYLVFEEMAAHRLAPSNRLPVSVAAWRTPGSSMFLKPDTQVSVAHLLDGLITDGGNDAAVCLAQGIAGTRASALSLMNQTAHALGLEQTHYASVDGLNMKASRTTALDAARLAAAVVDRFPQDLGYFRHQSMRWDGIAQYNFDRLLERDPSALGLTVGDGTRGYGIVAAARQDGTTLIATVMDTPGEHRSVAHAFSHIAAQAYALLSWGFDNFTAHVLYRPDEALRRVHIRDAAHKIPLSVAQPLTVLVPRGSYHALHIRLTLDRNARAPVARHQAIGELKVRLDGRTIAHAPAIALHAAARENTFQRITSRLSRWL</sequence>
<comment type="function">
    <text evidence="1">Removes C-terminal D-alanyl residues from sugar-peptide cell wall precursors.</text>
</comment>
<keyword evidence="11" id="KW-0961">Cell wall biogenesis/degradation</keyword>
<evidence type="ECO:0000256" key="6">
    <source>
        <dbReference type="ARBA" id="ARBA00022670"/>
    </source>
</evidence>
<dbReference type="GO" id="GO:0006508">
    <property type="term" value="P:proteolysis"/>
    <property type="evidence" value="ECO:0007669"/>
    <property type="project" value="UniProtKB-KW"/>
</dbReference>
<evidence type="ECO:0000256" key="9">
    <source>
        <dbReference type="ARBA" id="ARBA00022960"/>
    </source>
</evidence>
<comment type="pathway">
    <text evidence="2">Cell wall biogenesis; peptidoglycan biosynthesis.</text>
</comment>
<evidence type="ECO:0000256" key="8">
    <source>
        <dbReference type="ARBA" id="ARBA00022801"/>
    </source>
</evidence>
<organism evidence="16 17">
    <name type="scientific">Acidihalobacter yilgarnensis</name>
    <dbReference type="NCBI Taxonomy" id="2819280"/>
    <lineage>
        <taxon>Bacteria</taxon>
        <taxon>Pseudomonadati</taxon>
        <taxon>Pseudomonadota</taxon>
        <taxon>Gammaproteobacteria</taxon>
        <taxon>Chromatiales</taxon>
        <taxon>Ectothiorhodospiraceae</taxon>
        <taxon>Acidihalobacter</taxon>
    </lineage>
</organism>
<evidence type="ECO:0000256" key="3">
    <source>
        <dbReference type="ARBA" id="ARBA00007164"/>
    </source>
</evidence>
<evidence type="ECO:0000256" key="4">
    <source>
        <dbReference type="ARBA" id="ARBA00012448"/>
    </source>
</evidence>
<dbReference type="InterPro" id="IPR012907">
    <property type="entry name" value="Peptidase_S11_C"/>
</dbReference>
<dbReference type="InterPro" id="IPR012338">
    <property type="entry name" value="Beta-lactam/transpept-like"/>
</dbReference>
<dbReference type="GO" id="GO:0009252">
    <property type="term" value="P:peptidoglycan biosynthetic process"/>
    <property type="evidence" value="ECO:0007669"/>
    <property type="project" value="UniProtKB-UniPathway"/>
</dbReference>
<name>A0A1D8IQJ0_9GAMM</name>
<evidence type="ECO:0000313" key="17">
    <source>
        <dbReference type="Proteomes" id="UP000095401"/>
    </source>
</evidence>
<dbReference type="Proteomes" id="UP000095401">
    <property type="component" value="Chromosome"/>
</dbReference>
<evidence type="ECO:0000256" key="13">
    <source>
        <dbReference type="RuleBase" id="RU004016"/>
    </source>
</evidence>
<evidence type="ECO:0000256" key="1">
    <source>
        <dbReference type="ARBA" id="ARBA00003217"/>
    </source>
</evidence>
<keyword evidence="5" id="KW-0121">Carboxypeptidase</keyword>
<feature type="domain" description="Peptidase S11 D-Ala-D-Ala carboxypeptidase A C-terminal" evidence="15">
    <location>
        <begin position="292"/>
        <end position="381"/>
    </location>
</feature>
<keyword evidence="9" id="KW-0133">Cell shape</keyword>
<evidence type="ECO:0000256" key="11">
    <source>
        <dbReference type="ARBA" id="ARBA00023316"/>
    </source>
</evidence>
<reference evidence="17" key="1">
    <citation type="submission" date="2016-09" db="EMBL/GenBank/DDBJ databases">
        <title>Acidihalobacter prosperus F5.</title>
        <authorList>
            <person name="Khaleque H.N."/>
            <person name="Ramsay J.P."/>
            <person name="Kaksonen A.H."/>
            <person name="Boxall N.J."/>
            <person name="Watkin E.L.J."/>
        </authorList>
    </citation>
    <scope>NUCLEOTIDE SEQUENCE [LARGE SCALE GENOMIC DNA]</scope>
    <source>
        <strain evidence="17">F5</strain>
    </source>
</reference>
<dbReference type="KEGG" id="aprs:BI364_12775"/>
<dbReference type="RefSeq" id="WP_070079078.1">
    <property type="nucleotide sequence ID" value="NZ_CP017415.1"/>
</dbReference>
<feature type="signal peptide" evidence="14">
    <location>
        <begin position="1"/>
        <end position="23"/>
    </location>
</feature>
<dbReference type="PANTHER" id="PTHR21581">
    <property type="entry name" value="D-ALANYL-D-ALANINE CARBOXYPEPTIDASE"/>
    <property type="match status" value="1"/>
</dbReference>
<dbReference type="InterPro" id="IPR015956">
    <property type="entry name" value="Peniciliin-bd_prot_C_sf"/>
</dbReference>
<dbReference type="Gene3D" id="2.60.410.10">
    <property type="entry name" value="D-Ala-D-Ala carboxypeptidase, C-terminal domain"/>
    <property type="match status" value="1"/>
</dbReference>
<comment type="catalytic activity">
    <reaction evidence="12">
        <text>Preferential cleavage: (Ac)2-L-Lys-D-Ala-|-D-Ala. Also transpeptidation of peptidyl-alanyl moieties that are N-acyl substituents of D-alanine.</text>
        <dbReference type="EC" id="3.4.16.4"/>
    </reaction>
</comment>
<evidence type="ECO:0000313" key="16">
    <source>
        <dbReference type="EMBL" id="AOU98721.1"/>
    </source>
</evidence>
<feature type="chain" id="PRO_5009108352" description="serine-type D-Ala-D-Ala carboxypeptidase" evidence="14">
    <location>
        <begin position="24"/>
        <end position="396"/>
    </location>
</feature>
<keyword evidence="10" id="KW-0573">Peptidoglycan synthesis</keyword>
<dbReference type="PRINTS" id="PR00725">
    <property type="entry name" value="DADACBPTASE1"/>
</dbReference>
<dbReference type="SUPFAM" id="SSF69189">
    <property type="entry name" value="Penicillin-binding protein associated domain"/>
    <property type="match status" value="1"/>
</dbReference>
<dbReference type="EC" id="3.4.16.4" evidence="4"/>
<dbReference type="GO" id="GO:0071555">
    <property type="term" value="P:cell wall organization"/>
    <property type="evidence" value="ECO:0007669"/>
    <property type="project" value="UniProtKB-KW"/>
</dbReference>
<protein>
    <recommendedName>
        <fullName evidence="4">serine-type D-Ala-D-Ala carboxypeptidase</fullName>
        <ecNumber evidence="4">3.4.16.4</ecNumber>
    </recommendedName>
</protein>
<dbReference type="UniPathway" id="UPA00219"/>
<dbReference type="Gene3D" id="3.40.710.10">
    <property type="entry name" value="DD-peptidase/beta-lactamase superfamily"/>
    <property type="match status" value="1"/>
</dbReference>
<dbReference type="PANTHER" id="PTHR21581:SF6">
    <property type="entry name" value="TRAFFICKING PROTEIN PARTICLE COMPLEX SUBUNIT 12"/>
    <property type="match status" value="1"/>
</dbReference>
<dbReference type="EMBL" id="CP017415">
    <property type="protein sequence ID" value="AOU98721.1"/>
    <property type="molecule type" value="Genomic_DNA"/>
</dbReference>
<dbReference type="Pfam" id="PF00768">
    <property type="entry name" value="Peptidase_S11"/>
    <property type="match status" value="1"/>
</dbReference>
<keyword evidence="17" id="KW-1185">Reference proteome</keyword>
<evidence type="ECO:0000256" key="2">
    <source>
        <dbReference type="ARBA" id="ARBA00004752"/>
    </source>
</evidence>
<dbReference type="InterPro" id="IPR037167">
    <property type="entry name" value="Peptidase_S11_C_sf"/>
</dbReference>
<dbReference type="InterPro" id="IPR001967">
    <property type="entry name" value="Peptidase_S11_N"/>
</dbReference>
<dbReference type="GO" id="GO:0009002">
    <property type="term" value="F:serine-type D-Ala-D-Ala carboxypeptidase activity"/>
    <property type="evidence" value="ECO:0007669"/>
    <property type="project" value="UniProtKB-EC"/>
</dbReference>
<accession>A0A1D8IQJ0</accession>